<dbReference type="InterPro" id="IPR000674">
    <property type="entry name" value="Ald_Oxase/Xan_DH_a/b"/>
</dbReference>
<dbReference type="EMBL" id="JBHSJJ010000014">
    <property type="protein sequence ID" value="MFC4873956.1"/>
    <property type="molecule type" value="Genomic_DNA"/>
</dbReference>
<dbReference type="InterPro" id="IPR012368">
    <property type="entry name" value="OxRdtase_Mopterin-bd_su_IorB"/>
</dbReference>
<dbReference type="InterPro" id="IPR052516">
    <property type="entry name" value="N-heterocyclic_Hydroxylase"/>
</dbReference>
<dbReference type="InterPro" id="IPR008274">
    <property type="entry name" value="AldOxase/xan_DH_MoCoBD1"/>
</dbReference>
<dbReference type="InterPro" id="IPR036856">
    <property type="entry name" value="Ald_Oxase/Xan_DH_a/b_sf"/>
</dbReference>
<proteinExistence type="predicted"/>
<dbReference type="Pfam" id="PF20256">
    <property type="entry name" value="MoCoBD_2"/>
    <property type="match status" value="2"/>
</dbReference>
<gene>
    <name evidence="3" type="ORF">ACFPFU_19785</name>
</gene>
<feature type="domain" description="Aldehyde oxidase/xanthine dehydrogenase a/b hammerhead" evidence="2">
    <location>
        <begin position="216"/>
        <end position="296"/>
    </location>
</feature>
<dbReference type="PANTHER" id="PTHR47495:SF2">
    <property type="entry name" value="ALDEHYDE DEHYDROGENASE"/>
    <property type="match status" value="1"/>
</dbReference>
<dbReference type="RefSeq" id="WP_377067334.1">
    <property type="nucleotide sequence ID" value="NZ_JBHSJJ010000014.1"/>
</dbReference>
<sequence length="717" mass="78386">MEKQAVTNGISRRSFLKRGGGITFMIAAIGIPGVMVATKNGSMQLTAWVHLDADGTLTIYNPASEMGQGTMTALPAIFAEEMDADWTKVKIESAPVEPETYGIGWGGERGGSMLTVGSRSVSGHFQNLRQAGAQARYILLENVADKWGVKRSELETDSGLVTHKGTGKRIAYGEIVKFAKIPEHIPEIPDSELKNPKDFKLIGKTFQRYDIPSKVDGTALFSGDVHIENMVYGMVKRSPVNGTKPELKNRGEIESMKGVLEIVPLDYGIGVVAQSMETALKAKERLEIDWIGEVEASHHNSESAYSAYEEMAKSDHTGNIISQAGNMGSEILRASRIVQADYKNDYIYHAQMEPLNAVAHIKENSAEVWVGTQAADGTRSAIADHLGIDFQSVNLHTYYLGGGFGRRSMADYVLEAVDLSKAVKLPVKLQWTREDDIQYGAFRPISLQKLEAGIDHTGKINAWKHVVIGTGGGLLGSGADIPFYDIPNKHIEVRNIDHGVRTKHWRAVGHGPNKFAIETFMDEVAGELKQDAYQLRRDLMKNHPRALKVLDTAAEMANWGSPVPEDRGMGMGFAERSGSLAAGVCEISVDKNTGKIKVHRIWASLDAGTVVHPANAKYQMEGALVMGLSSVLMESITFKDGKVQQTNFHNYPILRMEDAPEHIEIEIVPSSEKPTGIGEAGLPFMGALVSNAFANLTGKRLRHMPFTPEKVLAALKQ</sequence>
<comment type="caution">
    <text evidence="3">The sequence shown here is derived from an EMBL/GenBank/DDBJ whole genome shotgun (WGS) entry which is preliminary data.</text>
</comment>
<evidence type="ECO:0000313" key="4">
    <source>
        <dbReference type="Proteomes" id="UP001595818"/>
    </source>
</evidence>
<keyword evidence="1" id="KW-1133">Transmembrane helix</keyword>
<dbReference type="Gene3D" id="3.30.365.10">
    <property type="entry name" value="Aldehyde oxidase/xanthine dehydrogenase, molybdopterin binding domain"/>
    <property type="match status" value="4"/>
</dbReference>
<dbReference type="PROSITE" id="PS51318">
    <property type="entry name" value="TAT"/>
    <property type="match status" value="1"/>
</dbReference>
<dbReference type="PIRSF" id="PIRSF036389">
    <property type="entry name" value="IOR_B"/>
    <property type="match status" value="1"/>
</dbReference>
<feature type="transmembrane region" description="Helical" evidence="1">
    <location>
        <begin position="21"/>
        <end position="38"/>
    </location>
</feature>
<keyword evidence="4" id="KW-1185">Reference proteome</keyword>
<dbReference type="Gene3D" id="3.90.1170.50">
    <property type="entry name" value="Aldehyde oxidase/xanthine dehydrogenase, a/b hammerhead"/>
    <property type="match status" value="1"/>
</dbReference>
<organism evidence="3 4">
    <name type="scientific">Negadavirga shengliensis</name>
    <dbReference type="NCBI Taxonomy" id="1389218"/>
    <lineage>
        <taxon>Bacteria</taxon>
        <taxon>Pseudomonadati</taxon>
        <taxon>Bacteroidota</taxon>
        <taxon>Cytophagia</taxon>
        <taxon>Cytophagales</taxon>
        <taxon>Cyclobacteriaceae</taxon>
        <taxon>Negadavirga</taxon>
    </lineage>
</organism>
<name>A0ABV9T657_9BACT</name>
<dbReference type="Pfam" id="PF02738">
    <property type="entry name" value="MoCoBD_1"/>
    <property type="match status" value="1"/>
</dbReference>
<dbReference type="SUPFAM" id="SSF54665">
    <property type="entry name" value="CO dehydrogenase molybdoprotein N-domain-like"/>
    <property type="match status" value="1"/>
</dbReference>
<evidence type="ECO:0000256" key="1">
    <source>
        <dbReference type="SAM" id="Phobius"/>
    </source>
</evidence>
<evidence type="ECO:0000259" key="2">
    <source>
        <dbReference type="SMART" id="SM01008"/>
    </source>
</evidence>
<dbReference type="SMART" id="SM01008">
    <property type="entry name" value="Ald_Xan_dh_C"/>
    <property type="match status" value="1"/>
</dbReference>
<dbReference type="InterPro" id="IPR006311">
    <property type="entry name" value="TAT_signal"/>
</dbReference>
<keyword evidence="1" id="KW-0812">Transmembrane</keyword>
<dbReference type="InterPro" id="IPR037165">
    <property type="entry name" value="AldOxase/xan_DH_Mopterin-bd_sf"/>
</dbReference>
<keyword evidence="1" id="KW-0472">Membrane</keyword>
<reference evidence="4" key="1">
    <citation type="journal article" date="2019" name="Int. J. Syst. Evol. Microbiol.">
        <title>The Global Catalogue of Microorganisms (GCM) 10K type strain sequencing project: providing services to taxonomists for standard genome sequencing and annotation.</title>
        <authorList>
            <consortium name="The Broad Institute Genomics Platform"/>
            <consortium name="The Broad Institute Genome Sequencing Center for Infectious Disease"/>
            <person name="Wu L."/>
            <person name="Ma J."/>
        </authorList>
    </citation>
    <scope>NUCLEOTIDE SEQUENCE [LARGE SCALE GENOMIC DNA]</scope>
    <source>
        <strain evidence="4">CGMCC 4.7466</strain>
    </source>
</reference>
<dbReference type="Proteomes" id="UP001595818">
    <property type="component" value="Unassembled WGS sequence"/>
</dbReference>
<dbReference type="InterPro" id="IPR046867">
    <property type="entry name" value="AldOxase/xan_DH_MoCoBD2"/>
</dbReference>
<dbReference type="SUPFAM" id="SSF56003">
    <property type="entry name" value="Molybdenum cofactor-binding domain"/>
    <property type="match status" value="2"/>
</dbReference>
<evidence type="ECO:0000313" key="3">
    <source>
        <dbReference type="EMBL" id="MFC4873956.1"/>
    </source>
</evidence>
<dbReference type="PANTHER" id="PTHR47495">
    <property type="entry name" value="ALDEHYDE DEHYDROGENASE"/>
    <property type="match status" value="1"/>
</dbReference>
<accession>A0ABV9T657</accession>
<protein>
    <submittedName>
        <fullName evidence="3">Molybdopterin cofactor-binding domain-containing protein</fullName>
    </submittedName>
</protein>